<keyword evidence="2 10" id="KW-0378">Hydrolase</keyword>
<protein>
    <submittedName>
        <fullName evidence="10">Glycoside hydrolase family 2</fullName>
    </submittedName>
</protein>
<evidence type="ECO:0000256" key="2">
    <source>
        <dbReference type="ARBA" id="ARBA00022801"/>
    </source>
</evidence>
<dbReference type="Gene3D" id="3.20.20.80">
    <property type="entry name" value="Glycosidases"/>
    <property type="match status" value="1"/>
</dbReference>
<dbReference type="InterPro" id="IPR032311">
    <property type="entry name" value="DUF4982"/>
</dbReference>
<proteinExistence type="inferred from homology"/>
<name>A0A2S5A4E8_9SPHI</name>
<dbReference type="InterPro" id="IPR051913">
    <property type="entry name" value="GH2_Domain-Containing"/>
</dbReference>
<dbReference type="SUPFAM" id="SSF49373">
    <property type="entry name" value="Invasin/intimin cell-adhesion fragments"/>
    <property type="match status" value="1"/>
</dbReference>
<evidence type="ECO:0000259" key="8">
    <source>
        <dbReference type="Pfam" id="PF16355"/>
    </source>
</evidence>
<feature type="domain" description="Glycoside hydrolase family 2 immunoglobulin-like beta-sandwich" evidence="5">
    <location>
        <begin position="194"/>
        <end position="294"/>
    </location>
</feature>
<dbReference type="InterPro" id="IPR013783">
    <property type="entry name" value="Ig-like_fold"/>
</dbReference>
<evidence type="ECO:0000259" key="6">
    <source>
        <dbReference type="Pfam" id="PF02836"/>
    </source>
</evidence>
<evidence type="ECO:0000259" key="5">
    <source>
        <dbReference type="Pfam" id="PF00703"/>
    </source>
</evidence>
<evidence type="ECO:0000256" key="3">
    <source>
        <dbReference type="ARBA" id="ARBA00023295"/>
    </source>
</evidence>
<dbReference type="InterPro" id="IPR040605">
    <property type="entry name" value="Glyco_hydro2_dom5"/>
</dbReference>
<dbReference type="InterPro" id="IPR008964">
    <property type="entry name" value="Invasin/intimin_cell_adhesion"/>
</dbReference>
<dbReference type="SUPFAM" id="SSF49303">
    <property type="entry name" value="beta-Galactosidase/glucuronidase domain"/>
    <property type="match status" value="1"/>
</dbReference>
<feature type="domain" description="Glycosyl hydrolases family 2 sugar binding" evidence="7">
    <location>
        <begin position="87"/>
        <end position="180"/>
    </location>
</feature>
<dbReference type="GO" id="GO:0005975">
    <property type="term" value="P:carbohydrate metabolic process"/>
    <property type="evidence" value="ECO:0007669"/>
    <property type="project" value="InterPro"/>
</dbReference>
<dbReference type="EMBL" id="PQVF01000004">
    <property type="protein sequence ID" value="POY37461.1"/>
    <property type="molecule type" value="Genomic_DNA"/>
</dbReference>
<dbReference type="PANTHER" id="PTHR42732:SF1">
    <property type="entry name" value="BETA-MANNOSIDASE"/>
    <property type="match status" value="1"/>
</dbReference>
<evidence type="ECO:0000256" key="4">
    <source>
        <dbReference type="SAM" id="SignalP"/>
    </source>
</evidence>
<feature type="chain" id="PRO_5015659465" evidence="4">
    <location>
        <begin position="21"/>
        <end position="808"/>
    </location>
</feature>
<feature type="signal peptide" evidence="4">
    <location>
        <begin position="1"/>
        <end position="20"/>
    </location>
</feature>
<dbReference type="RefSeq" id="WP_103788368.1">
    <property type="nucleotide sequence ID" value="NZ_PQVF01000004.1"/>
</dbReference>
<dbReference type="InterPro" id="IPR008979">
    <property type="entry name" value="Galactose-bd-like_sf"/>
</dbReference>
<sequence>MHKLKYLSCIVLTAASVQFAVGQHISRKTEAINQNWTFHLGHVKNANETAFDDGSWRKLNLPHDWSIEGSFSKDHPATPGGGALPGGTGWYRKSFTVPAASKGKTVFIDFDGVYRNSEVWINGHYLGKRPNGYISFRYDISDYLNYGKDNVLSVKVDNSEQPNSRWYSGSGIYRSVWLTTTGNVFVDQYGSQITTPQVTEANASVVVKTTINNKLAMGKKVTLKTSLVNAQGKVVAQQSSVVILSAQATEFTQNFKVDKPALWSDKNPNLYKAVIKIVDGKTELDAYTSNFGIRYFNFDKDKGFTLNGKPLKIKGVCNHHDLGALGSAFNVRATQRQLELLKEMGCNGIRTSHNPPAPQLLDLCDQMGFIVMDEAFDMWKKGKNKFDYSLDWDKWHVQDLKDQVKRDRNHPSVFVWSIGNEISEQWSKDAADTSGRAIARELASIVRQLDDRPITSANNEVNPSNNLILSGALDLIGYNYNHDKFDKFHETYPGKKLIASETVSALQTRGHYDMPSDSMRIWPTAWDKPLLTGNADLSCSAYDNCRTPWGSTHEETMKVFTKYDHVSGMFIWTGFDYLGEPTPYPWPARSSYFGIIDLAGFPKDVYYMYQSQWTDKPVLHVFPHWNWKAGQTVDVWAYYNNADEVELLLNGRSLGVRKKDTDQFHVVWRVPFEAGTLKAISRKDGKLVLTKEVSTAGKAAKIILTADRSKIKANGEDLSFITAKIVDANGNMVPDADNELTFKVDGEAFIAAVDNGSPTSMESFKADHRKVFNGLALAILQAKNKTGKVTFTATADGLPTTSLQIELN</sequence>
<accession>A0A2S5A4E8</accession>
<dbReference type="Gene3D" id="2.60.120.260">
    <property type="entry name" value="Galactose-binding domain-like"/>
    <property type="match status" value="1"/>
</dbReference>
<evidence type="ECO:0000259" key="9">
    <source>
        <dbReference type="Pfam" id="PF18565"/>
    </source>
</evidence>
<dbReference type="GO" id="GO:0004553">
    <property type="term" value="F:hydrolase activity, hydrolyzing O-glycosyl compounds"/>
    <property type="evidence" value="ECO:0007669"/>
    <property type="project" value="InterPro"/>
</dbReference>
<dbReference type="Pfam" id="PF00703">
    <property type="entry name" value="Glyco_hydro_2"/>
    <property type="match status" value="1"/>
</dbReference>
<dbReference type="InterPro" id="IPR048229">
    <property type="entry name" value="GalB-like"/>
</dbReference>
<dbReference type="NCBIfam" id="NF041463">
    <property type="entry name" value="GalB"/>
    <property type="match status" value="1"/>
</dbReference>
<keyword evidence="4" id="KW-0732">Signal</keyword>
<dbReference type="PRINTS" id="PR00132">
    <property type="entry name" value="GLHYDRLASE2"/>
</dbReference>
<dbReference type="Pfam" id="PF02837">
    <property type="entry name" value="Glyco_hydro_2_N"/>
    <property type="match status" value="1"/>
</dbReference>
<dbReference type="InterPro" id="IPR006103">
    <property type="entry name" value="Glyco_hydro_2_cat"/>
</dbReference>
<dbReference type="OrthoDB" id="9801077at2"/>
<evidence type="ECO:0000256" key="1">
    <source>
        <dbReference type="ARBA" id="ARBA00007401"/>
    </source>
</evidence>
<comment type="caution">
    <text evidence="10">The sequence shown here is derived from an EMBL/GenBank/DDBJ whole genome shotgun (WGS) entry which is preliminary data.</text>
</comment>
<gene>
    <name evidence="10" type="ORF">C3K47_06780</name>
</gene>
<dbReference type="InterPro" id="IPR006102">
    <property type="entry name" value="Ig-like_GH2"/>
</dbReference>
<dbReference type="SUPFAM" id="SSF51445">
    <property type="entry name" value="(Trans)glycosidases"/>
    <property type="match status" value="1"/>
</dbReference>
<dbReference type="AlphaFoldDB" id="A0A2S5A4E8"/>
<dbReference type="InterPro" id="IPR036156">
    <property type="entry name" value="Beta-gal/glucu_dom_sf"/>
</dbReference>
<evidence type="ECO:0000313" key="10">
    <source>
        <dbReference type="EMBL" id="POY37461.1"/>
    </source>
</evidence>
<dbReference type="InterPro" id="IPR006104">
    <property type="entry name" value="Glyco_hydro_2_N"/>
</dbReference>
<dbReference type="Gene3D" id="2.60.40.10">
    <property type="entry name" value="Immunoglobulins"/>
    <property type="match status" value="3"/>
</dbReference>
<dbReference type="SUPFAM" id="SSF49785">
    <property type="entry name" value="Galactose-binding domain-like"/>
    <property type="match status" value="1"/>
</dbReference>
<dbReference type="Pfam" id="PF02836">
    <property type="entry name" value="Glyco_hydro_2_C"/>
    <property type="match status" value="1"/>
</dbReference>
<comment type="similarity">
    <text evidence="1">Belongs to the glycosyl hydrolase 2 family.</text>
</comment>
<evidence type="ECO:0000259" key="7">
    <source>
        <dbReference type="Pfam" id="PF02837"/>
    </source>
</evidence>
<keyword evidence="3" id="KW-0326">Glycosidase</keyword>
<feature type="domain" description="DUF4982" evidence="8">
    <location>
        <begin position="630"/>
        <end position="688"/>
    </location>
</feature>
<feature type="domain" description="Glycoside hydrolase family 2 catalytic" evidence="6">
    <location>
        <begin position="300"/>
        <end position="473"/>
    </location>
</feature>
<keyword evidence="11" id="KW-1185">Reference proteome</keyword>
<dbReference type="InterPro" id="IPR023232">
    <property type="entry name" value="Glyco_hydro_2_AS"/>
</dbReference>
<dbReference type="Pfam" id="PF16355">
    <property type="entry name" value="DUF4982"/>
    <property type="match status" value="1"/>
</dbReference>
<dbReference type="PROSITE" id="PS00608">
    <property type="entry name" value="GLYCOSYL_HYDROL_F2_2"/>
    <property type="match status" value="1"/>
</dbReference>
<reference evidence="10 11" key="1">
    <citation type="submission" date="2018-01" db="EMBL/GenBank/DDBJ databases">
        <authorList>
            <person name="Gaut B.S."/>
            <person name="Morton B.R."/>
            <person name="Clegg M.T."/>
            <person name="Duvall M.R."/>
        </authorList>
    </citation>
    <scope>NUCLEOTIDE SEQUENCE [LARGE SCALE GENOMIC DNA]</scope>
    <source>
        <strain evidence="10 11">HR-AV</strain>
    </source>
</reference>
<feature type="domain" description="Glycoside hydrolase family 2" evidence="9">
    <location>
        <begin position="703"/>
        <end position="803"/>
    </location>
</feature>
<dbReference type="Pfam" id="PF18565">
    <property type="entry name" value="Glyco_hydro2_C5"/>
    <property type="match status" value="1"/>
</dbReference>
<evidence type="ECO:0000313" key="11">
    <source>
        <dbReference type="Proteomes" id="UP000236893"/>
    </source>
</evidence>
<dbReference type="InterPro" id="IPR017853">
    <property type="entry name" value="GH"/>
</dbReference>
<dbReference type="PANTHER" id="PTHR42732">
    <property type="entry name" value="BETA-GALACTOSIDASE"/>
    <property type="match status" value="1"/>
</dbReference>
<dbReference type="Proteomes" id="UP000236893">
    <property type="component" value="Unassembled WGS sequence"/>
</dbReference>
<organism evidence="10 11">
    <name type="scientific">Solitalea longa</name>
    <dbReference type="NCBI Taxonomy" id="2079460"/>
    <lineage>
        <taxon>Bacteria</taxon>
        <taxon>Pseudomonadati</taxon>
        <taxon>Bacteroidota</taxon>
        <taxon>Sphingobacteriia</taxon>
        <taxon>Sphingobacteriales</taxon>
        <taxon>Sphingobacteriaceae</taxon>
        <taxon>Solitalea</taxon>
    </lineage>
</organism>
<dbReference type="InterPro" id="IPR006101">
    <property type="entry name" value="Glyco_hydro_2"/>
</dbReference>